<dbReference type="GO" id="GO:0046654">
    <property type="term" value="P:tetrahydrofolate biosynthetic process"/>
    <property type="evidence" value="ECO:0007669"/>
    <property type="project" value="UniProtKB-UniPathway"/>
</dbReference>
<protein>
    <recommendedName>
        <fullName evidence="4">2-amino-4-hydroxy-6-hydroxymethyldihydropteridine pyrophosphokinase</fullName>
        <ecNumber evidence="3">2.7.6.3</ecNumber>
    </recommendedName>
    <alternativeName>
        <fullName evidence="11">6-hydroxymethyl-7,8-dihydropterin pyrophosphokinase</fullName>
    </alternativeName>
    <alternativeName>
        <fullName evidence="12">7,8-dihydro-6-hydroxymethylpterin-pyrophosphokinase</fullName>
    </alternativeName>
</protein>
<dbReference type="EMBL" id="CP000482">
    <property type="protein sequence ID" value="ABK97930.1"/>
    <property type="molecule type" value="Genomic_DNA"/>
</dbReference>
<dbReference type="Gene3D" id="3.30.70.560">
    <property type="entry name" value="7,8-Dihydro-6-hydroxymethylpterin-pyrophosphokinase HPPK"/>
    <property type="match status" value="1"/>
</dbReference>
<keyword evidence="5 14" id="KW-0808">Transferase</keyword>
<feature type="domain" description="7,8-dihydro-6-hydroxymethylpterin-pyrophosphokinase" evidence="13">
    <location>
        <begin position="90"/>
        <end position="101"/>
    </location>
</feature>
<evidence type="ECO:0000256" key="6">
    <source>
        <dbReference type="ARBA" id="ARBA00022741"/>
    </source>
</evidence>
<dbReference type="GO" id="GO:0003848">
    <property type="term" value="F:2-amino-4-hydroxy-6-hydroxymethyldihydropteridine diphosphokinase activity"/>
    <property type="evidence" value="ECO:0007669"/>
    <property type="project" value="UniProtKB-EC"/>
</dbReference>
<dbReference type="STRING" id="338966.Ppro_0296"/>
<proteinExistence type="inferred from homology"/>
<evidence type="ECO:0000256" key="12">
    <source>
        <dbReference type="ARBA" id="ARBA00033413"/>
    </source>
</evidence>
<evidence type="ECO:0000256" key="1">
    <source>
        <dbReference type="ARBA" id="ARBA00005051"/>
    </source>
</evidence>
<dbReference type="RefSeq" id="WP_011734244.1">
    <property type="nucleotide sequence ID" value="NC_008609.1"/>
</dbReference>
<sequence length="162" mass="18351">METDAYIGLGSNQGDRELNLLRAVAELGKLPESRVRGLSSFYETSPVGVNEQPDFYNAVLRLSTRLSPLELLRRLLKIEHNIFHRKRTLRWGPRAMDLDLLLYGDLVITSDELTVPHPAMAERRFVLQPLHDLAPDLTHPTLGRTVAELLQALPPTERVKPL</sequence>
<comment type="pathway">
    <text evidence="1">Cofactor biosynthesis; tetrahydrofolate biosynthesis; 2-amino-4-hydroxy-6-hydroxymethyl-7,8-dihydropteridine diphosphate from 7,8-dihydroneopterin triphosphate: step 4/4.</text>
</comment>
<evidence type="ECO:0000256" key="3">
    <source>
        <dbReference type="ARBA" id="ARBA00013253"/>
    </source>
</evidence>
<evidence type="ECO:0000259" key="13">
    <source>
        <dbReference type="PROSITE" id="PS00794"/>
    </source>
</evidence>
<comment type="similarity">
    <text evidence="2">Belongs to the HPPK family.</text>
</comment>
<dbReference type="PANTHER" id="PTHR43071">
    <property type="entry name" value="2-AMINO-4-HYDROXY-6-HYDROXYMETHYLDIHYDROPTERIDINE PYROPHOSPHOKINASE"/>
    <property type="match status" value="1"/>
</dbReference>
<dbReference type="PANTHER" id="PTHR43071:SF1">
    <property type="entry name" value="2-AMINO-4-HYDROXY-6-HYDROXYMETHYLDIHYDROPTERIDINE PYROPHOSPHOKINASE"/>
    <property type="match status" value="1"/>
</dbReference>
<evidence type="ECO:0000256" key="9">
    <source>
        <dbReference type="ARBA" id="ARBA00022909"/>
    </source>
</evidence>
<dbReference type="CDD" id="cd00483">
    <property type="entry name" value="HPPK"/>
    <property type="match status" value="1"/>
</dbReference>
<dbReference type="GO" id="GO:0005524">
    <property type="term" value="F:ATP binding"/>
    <property type="evidence" value="ECO:0007669"/>
    <property type="project" value="UniProtKB-KW"/>
</dbReference>
<evidence type="ECO:0000256" key="10">
    <source>
        <dbReference type="ARBA" id="ARBA00029409"/>
    </source>
</evidence>
<reference evidence="14 15" key="1">
    <citation type="submission" date="2006-10" db="EMBL/GenBank/DDBJ databases">
        <title>Complete sequence of chromosome of Pelobacter propionicus DSM 2379.</title>
        <authorList>
            <consortium name="US DOE Joint Genome Institute"/>
            <person name="Copeland A."/>
            <person name="Lucas S."/>
            <person name="Lapidus A."/>
            <person name="Barry K."/>
            <person name="Detter J.C."/>
            <person name="Glavina del Rio T."/>
            <person name="Hammon N."/>
            <person name="Israni S."/>
            <person name="Dalin E."/>
            <person name="Tice H."/>
            <person name="Pitluck S."/>
            <person name="Saunders E."/>
            <person name="Brettin T."/>
            <person name="Bruce D."/>
            <person name="Han C."/>
            <person name="Tapia R."/>
            <person name="Schmutz J."/>
            <person name="Larimer F."/>
            <person name="Land M."/>
            <person name="Hauser L."/>
            <person name="Kyrpides N."/>
            <person name="Kim E."/>
            <person name="Lovley D."/>
            <person name="Richardson P."/>
        </authorList>
    </citation>
    <scope>NUCLEOTIDE SEQUENCE [LARGE SCALE GENOMIC DNA]</scope>
    <source>
        <strain evidence="15">DSM 2379 / NBRC 103807 / OttBd1</strain>
    </source>
</reference>
<comment type="function">
    <text evidence="10">Catalyzes the transfer of pyrophosphate from adenosine triphosphate (ATP) to 6-hydroxymethyl-7,8-dihydropterin, an enzymatic step in folate biosynthesis pathway.</text>
</comment>
<dbReference type="KEGG" id="ppd:Ppro_0296"/>
<evidence type="ECO:0000313" key="14">
    <source>
        <dbReference type="EMBL" id="ABK97930.1"/>
    </source>
</evidence>
<keyword evidence="7 14" id="KW-0418">Kinase</keyword>
<dbReference type="Proteomes" id="UP000006732">
    <property type="component" value="Chromosome"/>
</dbReference>
<evidence type="ECO:0000256" key="4">
    <source>
        <dbReference type="ARBA" id="ARBA00016218"/>
    </source>
</evidence>
<keyword evidence="15" id="KW-1185">Reference proteome</keyword>
<dbReference type="Pfam" id="PF01288">
    <property type="entry name" value="HPPK"/>
    <property type="match status" value="1"/>
</dbReference>
<name>A1AKR0_PELPD</name>
<dbReference type="InterPro" id="IPR035907">
    <property type="entry name" value="Hppk_sf"/>
</dbReference>
<evidence type="ECO:0000256" key="2">
    <source>
        <dbReference type="ARBA" id="ARBA00005810"/>
    </source>
</evidence>
<dbReference type="GO" id="GO:0016301">
    <property type="term" value="F:kinase activity"/>
    <property type="evidence" value="ECO:0007669"/>
    <property type="project" value="UniProtKB-KW"/>
</dbReference>
<keyword evidence="9" id="KW-0289">Folate biosynthesis</keyword>
<dbReference type="InterPro" id="IPR000550">
    <property type="entry name" value="Hppk"/>
</dbReference>
<dbReference type="NCBIfam" id="TIGR01498">
    <property type="entry name" value="folK"/>
    <property type="match status" value="1"/>
</dbReference>
<evidence type="ECO:0000313" key="15">
    <source>
        <dbReference type="Proteomes" id="UP000006732"/>
    </source>
</evidence>
<keyword evidence="8" id="KW-0067">ATP-binding</keyword>
<dbReference type="HOGENOM" id="CLU_097916_1_2_7"/>
<dbReference type="SUPFAM" id="SSF55083">
    <property type="entry name" value="6-hydroxymethyl-7,8-dihydropterin pyrophosphokinase, HPPK"/>
    <property type="match status" value="1"/>
</dbReference>
<accession>A1AKR0</accession>
<dbReference type="eggNOG" id="COG0801">
    <property type="taxonomic scope" value="Bacteria"/>
</dbReference>
<dbReference type="GO" id="GO:0046656">
    <property type="term" value="P:folic acid biosynthetic process"/>
    <property type="evidence" value="ECO:0007669"/>
    <property type="project" value="UniProtKB-KW"/>
</dbReference>
<dbReference type="UniPathway" id="UPA00077">
    <property type="reaction ID" value="UER00155"/>
</dbReference>
<keyword evidence="6" id="KW-0547">Nucleotide-binding</keyword>
<gene>
    <name evidence="14" type="ordered locus">Ppro_0296</name>
</gene>
<evidence type="ECO:0000256" key="5">
    <source>
        <dbReference type="ARBA" id="ARBA00022679"/>
    </source>
</evidence>
<evidence type="ECO:0000256" key="7">
    <source>
        <dbReference type="ARBA" id="ARBA00022777"/>
    </source>
</evidence>
<evidence type="ECO:0000256" key="11">
    <source>
        <dbReference type="ARBA" id="ARBA00029766"/>
    </source>
</evidence>
<dbReference type="OrthoDB" id="9808041at2"/>
<dbReference type="AlphaFoldDB" id="A1AKR0"/>
<dbReference type="EC" id="2.7.6.3" evidence="3"/>
<dbReference type="PROSITE" id="PS00794">
    <property type="entry name" value="HPPK"/>
    <property type="match status" value="1"/>
</dbReference>
<evidence type="ECO:0000256" key="8">
    <source>
        <dbReference type="ARBA" id="ARBA00022840"/>
    </source>
</evidence>
<organism evidence="14 15">
    <name type="scientific">Pelobacter propionicus (strain DSM 2379 / NBRC 103807 / OttBd1)</name>
    <dbReference type="NCBI Taxonomy" id="338966"/>
    <lineage>
        <taxon>Bacteria</taxon>
        <taxon>Pseudomonadati</taxon>
        <taxon>Thermodesulfobacteriota</taxon>
        <taxon>Desulfuromonadia</taxon>
        <taxon>Desulfuromonadales</taxon>
        <taxon>Desulfuromonadaceae</taxon>
        <taxon>Pelobacter</taxon>
    </lineage>
</organism>